<dbReference type="GO" id="GO:0042113">
    <property type="term" value="P:B cell activation"/>
    <property type="evidence" value="ECO:0007669"/>
    <property type="project" value="InterPro"/>
</dbReference>
<feature type="signal peptide" evidence="2">
    <location>
        <begin position="1"/>
        <end position="29"/>
    </location>
</feature>
<dbReference type="GO" id="GO:0019722">
    <property type="term" value="P:calcium-mediated signaling"/>
    <property type="evidence" value="ECO:0007669"/>
    <property type="project" value="TreeGrafter"/>
</dbReference>
<feature type="compositionally biased region" description="Polar residues" evidence="1">
    <location>
        <begin position="190"/>
        <end position="202"/>
    </location>
</feature>
<dbReference type="PANTHER" id="PTHR15646:SF5">
    <property type="entry name" value="LINKER FOR ACTIVATION OF T-CELLS FAMILY MEMBER 2"/>
    <property type="match status" value="1"/>
</dbReference>
<evidence type="ECO:0000256" key="1">
    <source>
        <dbReference type="SAM" id="MobiDB-lite"/>
    </source>
</evidence>
<evidence type="ECO:0000313" key="3">
    <source>
        <dbReference type="EMBL" id="EHB08301.1"/>
    </source>
</evidence>
<name>G5BG90_HETGA</name>
<evidence type="ECO:0000313" key="4">
    <source>
        <dbReference type="Proteomes" id="UP000006813"/>
    </source>
</evidence>
<dbReference type="FunCoup" id="G5BG90">
    <property type="interactions" value="324"/>
</dbReference>
<dbReference type="AlphaFoldDB" id="G5BG90"/>
<accession>G5BG90</accession>
<dbReference type="STRING" id="10181.G5BG90"/>
<reference evidence="3 4" key="1">
    <citation type="journal article" date="2011" name="Nature">
        <title>Genome sequencing reveals insights into physiology and longevity of the naked mole rat.</title>
        <authorList>
            <person name="Kim E.B."/>
            <person name="Fang X."/>
            <person name="Fushan A.A."/>
            <person name="Huang Z."/>
            <person name="Lobanov A.V."/>
            <person name="Han L."/>
            <person name="Marino S.M."/>
            <person name="Sun X."/>
            <person name="Turanov A.A."/>
            <person name="Yang P."/>
            <person name="Yim S.H."/>
            <person name="Zhao X."/>
            <person name="Kasaikina M.V."/>
            <person name="Stoletzki N."/>
            <person name="Peng C."/>
            <person name="Polak P."/>
            <person name="Xiong Z."/>
            <person name="Kiezun A."/>
            <person name="Zhu Y."/>
            <person name="Chen Y."/>
            <person name="Kryukov G.V."/>
            <person name="Zhang Q."/>
            <person name="Peshkin L."/>
            <person name="Yang L."/>
            <person name="Bronson R.T."/>
            <person name="Buffenstein R."/>
            <person name="Wang B."/>
            <person name="Han C."/>
            <person name="Li Q."/>
            <person name="Chen L."/>
            <person name="Zhao W."/>
            <person name="Sunyaev S.R."/>
            <person name="Park T.J."/>
            <person name="Zhang G."/>
            <person name="Wang J."/>
            <person name="Gladyshev V.N."/>
        </authorList>
    </citation>
    <scope>NUCLEOTIDE SEQUENCE [LARGE SCALE GENOMIC DNA]</scope>
</reference>
<dbReference type="InterPro" id="IPR031428">
    <property type="entry name" value="LAT2"/>
</dbReference>
<dbReference type="InParanoid" id="G5BG90"/>
<dbReference type="GO" id="GO:0005886">
    <property type="term" value="C:plasma membrane"/>
    <property type="evidence" value="ECO:0007669"/>
    <property type="project" value="TreeGrafter"/>
</dbReference>
<gene>
    <name evidence="3" type="ORF">GW7_08908</name>
</gene>
<feature type="region of interest" description="Disordered" evidence="1">
    <location>
        <begin position="175"/>
        <end position="240"/>
    </location>
</feature>
<dbReference type="Pfam" id="PF15703">
    <property type="entry name" value="LAT2"/>
    <property type="match status" value="2"/>
</dbReference>
<dbReference type="EMBL" id="JH170081">
    <property type="protein sequence ID" value="EHB08301.1"/>
    <property type="molecule type" value="Genomic_DNA"/>
</dbReference>
<proteinExistence type="predicted"/>
<dbReference type="GO" id="GO:0050853">
    <property type="term" value="P:B cell receptor signaling pathway"/>
    <property type="evidence" value="ECO:0007669"/>
    <property type="project" value="TreeGrafter"/>
</dbReference>
<dbReference type="PANTHER" id="PTHR15646">
    <property type="entry name" value="LINKER FOR ACTIVATION OF T-CELLS FAMILY MEMBER 2"/>
    <property type="match status" value="1"/>
</dbReference>
<evidence type="ECO:0000256" key="2">
    <source>
        <dbReference type="SAM" id="SignalP"/>
    </source>
</evidence>
<organism evidence="3 4">
    <name type="scientific">Heterocephalus glaber</name>
    <name type="common">Naked mole rat</name>
    <dbReference type="NCBI Taxonomy" id="10181"/>
    <lineage>
        <taxon>Eukaryota</taxon>
        <taxon>Metazoa</taxon>
        <taxon>Chordata</taxon>
        <taxon>Craniata</taxon>
        <taxon>Vertebrata</taxon>
        <taxon>Euteleostomi</taxon>
        <taxon>Mammalia</taxon>
        <taxon>Eutheria</taxon>
        <taxon>Euarchontoglires</taxon>
        <taxon>Glires</taxon>
        <taxon>Rodentia</taxon>
        <taxon>Hystricomorpha</taxon>
        <taxon>Bathyergidae</taxon>
        <taxon>Heterocephalus</taxon>
    </lineage>
</organism>
<dbReference type="Proteomes" id="UP000006813">
    <property type="component" value="Unassembled WGS sequence"/>
</dbReference>
<protein>
    <submittedName>
        <fullName evidence="3">Linker for activation of T-cells family member 2</fullName>
    </submittedName>
</protein>
<sequence length="240" mass="26179">MGPEVELLWPGSALLLLLLLLLGAVAVAGLCVHCSRPGPKRTEKIYEQRNLQERQQSFSVASRTYSSIRQAWPGPLTDTAPAGKDKLLHFSTLLEDPASPRYQNFSKGSRRESDAYIDPIAADYYNWSCSWKPLQDEDDTNSYENVLVCQPRSRSAESASVQSLAWEGHGLPWRPGQIVPVPAGREESGDYQNSASIQQLQESPWAPAQVPGAAHLSPVGSPDEDSGESDYVNGDVAGEA</sequence>
<feature type="chain" id="PRO_5003474284" evidence="2">
    <location>
        <begin position="30"/>
        <end position="240"/>
    </location>
</feature>
<keyword evidence="2" id="KW-0732">Signal</keyword>